<dbReference type="Proteomes" id="UP000235392">
    <property type="component" value="Unassembled WGS sequence"/>
</dbReference>
<name>A0A2N5UG64_9BASI</name>
<feature type="region of interest" description="Disordered" evidence="1">
    <location>
        <begin position="86"/>
        <end position="109"/>
    </location>
</feature>
<comment type="caution">
    <text evidence="2">The sequence shown here is derived from an EMBL/GenBank/DDBJ whole genome shotgun (WGS) entry which is preliminary data.</text>
</comment>
<reference evidence="2 3" key="1">
    <citation type="submission" date="2017-11" db="EMBL/GenBank/DDBJ databases">
        <title>De novo assembly and phasing of dikaryotic genomes from two isolates of Puccinia coronata f. sp. avenae, the causal agent of oat crown rust.</title>
        <authorList>
            <person name="Miller M.E."/>
            <person name="Zhang Y."/>
            <person name="Omidvar V."/>
            <person name="Sperschneider J."/>
            <person name="Schwessinger B."/>
            <person name="Raley C."/>
            <person name="Palmer J.M."/>
            <person name="Garnica D."/>
            <person name="Upadhyaya N."/>
            <person name="Rathjen J."/>
            <person name="Taylor J.M."/>
            <person name="Park R.F."/>
            <person name="Dodds P.N."/>
            <person name="Hirsch C.D."/>
            <person name="Kianian S.F."/>
            <person name="Figueroa M."/>
        </authorList>
    </citation>
    <scope>NUCLEOTIDE SEQUENCE [LARGE SCALE GENOMIC DNA]</scope>
    <source>
        <strain evidence="2">12SD80</strain>
    </source>
</reference>
<sequence>MADTNHRKNVYALLMVHPASLACFYPETISPLLLTALAGISQVHPASLACFYPETISPLLLTALAGISQVRFSVYNDKDSWVADSSKIPGSFQPSTPEPTPDPESPSTPIASLITISQLQFLPNHQGSHTSSQSNQPQHVC</sequence>
<proteinExistence type="predicted"/>
<accession>A0A2N5UG64</accession>
<gene>
    <name evidence="2" type="ORF">PCASD_08683</name>
</gene>
<feature type="compositionally biased region" description="Pro residues" evidence="1">
    <location>
        <begin position="96"/>
        <end position="106"/>
    </location>
</feature>
<dbReference type="EMBL" id="PGCI01000155">
    <property type="protein sequence ID" value="PLW36739.1"/>
    <property type="molecule type" value="Genomic_DNA"/>
</dbReference>
<evidence type="ECO:0000313" key="3">
    <source>
        <dbReference type="Proteomes" id="UP000235392"/>
    </source>
</evidence>
<evidence type="ECO:0000313" key="2">
    <source>
        <dbReference type="EMBL" id="PLW36739.1"/>
    </source>
</evidence>
<protein>
    <submittedName>
        <fullName evidence="2">Uncharacterized protein</fullName>
    </submittedName>
</protein>
<dbReference type="AlphaFoldDB" id="A0A2N5UG64"/>
<dbReference type="PROSITE" id="PS51257">
    <property type="entry name" value="PROKAR_LIPOPROTEIN"/>
    <property type="match status" value="1"/>
</dbReference>
<evidence type="ECO:0000256" key="1">
    <source>
        <dbReference type="SAM" id="MobiDB-lite"/>
    </source>
</evidence>
<organism evidence="2 3">
    <name type="scientific">Puccinia coronata f. sp. avenae</name>
    <dbReference type="NCBI Taxonomy" id="200324"/>
    <lineage>
        <taxon>Eukaryota</taxon>
        <taxon>Fungi</taxon>
        <taxon>Dikarya</taxon>
        <taxon>Basidiomycota</taxon>
        <taxon>Pucciniomycotina</taxon>
        <taxon>Pucciniomycetes</taxon>
        <taxon>Pucciniales</taxon>
        <taxon>Pucciniaceae</taxon>
        <taxon>Puccinia</taxon>
    </lineage>
</organism>